<proteinExistence type="predicted"/>
<dbReference type="InterPro" id="IPR004713">
    <property type="entry name" value="CaH_exchang"/>
</dbReference>
<dbReference type="Pfam" id="PF03733">
    <property type="entry name" value="YccF"/>
    <property type="match status" value="1"/>
</dbReference>
<feature type="transmembrane region" description="Helical" evidence="9">
    <location>
        <begin position="493"/>
        <end position="514"/>
    </location>
</feature>
<feature type="domain" description="Sodium/calcium exchanger membrane region" evidence="10">
    <location>
        <begin position="496"/>
        <end position="637"/>
    </location>
</feature>
<protein>
    <submittedName>
        <fullName evidence="12">Uncharacterized protein</fullName>
    </submittedName>
</protein>
<feature type="transmembrane region" description="Helical" evidence="9">
    <location>
        <begin position="426"/>
        <end position="446"/>
    </location>
</feature>
<evidence type="ECO:0000313" key="12">
    <source>
        <dbReference type="EMBL" id="KAJ8297586.1"/>
    </source>
</evidence>
<dbReference type="InterPro" id="IPR005185">
    <property type="entry name" value="YccF"/>
</dbReference>
<evidence type="ECO:0000313" key="13">
    <source>
        <dbReference type="Proteomes" id="UP001217089"/>
    </source>
</evidence>
<dbReference type="Pfam" id="PF01699">
    <property type="entry name" value="Na_Ca_ex"/>
    <property type="match status" value="1"/>
</dbReference>
<feature type="transmembrane region" description="Helical" evidence="9">
    <location>
        <begin position="592"/>
        <end position="613"/>
    </location>
</feature>
<reference evidence="12 13" key="1">
    <citation type="submission" date="2022-12" db="EMBL/GenBank/DDBJ databases">
        <title>Chromosome-level genome of Tegillarca granosa.</title>
        <authorList>
            <person name="Kim J."/>
        </authorList>
    </citation>
    <scope>NUCLEOTIDE SEQUENCE [LARGE SCALE GENOMIC DNA]</scope>
    <source>
        <strain evidence="12">Teg-2019</strain>
        <tissue evidence="12">Adductor muscle</tissue>
    </source>
</reference>
<evidence type="ECO:0000256" key="3">
    <source>
        <dbReference type="ARBA" id="ARBA00022449"/>
    </source>
</evidence>
<feature type="transmembrane region" description="Helical" evidence="9">
    <location>
        <begin position="272"/>
        <end position="293"/>
    </location>
</feature>
<name>A0ABQ9DZH2_TEGGR</name>
<keyword evidence="6 9" id="KW-1133">Transmembrane helix</keyword>
<dbReference type="EMBL" id="JARBDR010000923">
    <property type="protein sequence ID" value="KAJ8297586.1"/>
    <property type="molecule type" value="Genomic_DNA"/>
</dbReference>
<evidence type="ECO:0000259" key="11">
    <source>
        <dbReference type="Pfam" id="PF03733"/>
    </source>
</evidence>
<evidence type="ECO:0000256" key="5">
    <source>
        <dbReference type="ARBA" id="ARBA00022692"/>
    </source>
</evidence>
<organism evidence="12 13">
    <name type="scientific">Tegillarca granosa</name>
    <name type="common">Malaysian cockle</name>
    <name type="synonym">Anadara granosa</name>
    <dbReference type="NCBI Taxonomy" id="220873"/>
    <lineage>
        <taxon>Eukaryota</taxon>
        <taxon>Metazoa</taxon>
        <taxon>Spiralia</taxon>
        <taxon>Lophotrochozoa</taxon>
        <taxon>Mollusca</taxon>
        <taxon>Bivalvia</taxon>
        <taxon>Autobranchia</taxon>
        <taxon>Pteriomorphia</taxon>
        <taxon>Arcoida</taxon>
        <taxon>Arcoidea</taxon>
        <taxon>Arcidae</taxon>
        <taxon>Tegillarca</taxon>
    </lineage>
</organism>
<evidence type="ECO:0000256" key="2">
    <source>
        <dbReference type="ARBA" id="ARBA00022448"/>
    </source>
</evidence>
<keyword evidence="3" id="KW-0050">Antiport</keyword>
<comment type="caution">
    <text evidence="12">The sequence shown here is derived from an EMBL/GenBank/DDBJ whole genome shotgun (WGS) entry which is preliminary data.</text>
</comment>
<feature type="transmembrane region" description="Helical" evidence="9">
    <location>
        <begin position="620"/>
        <end position="640"/>
    </location>
</feature>
<feature type="domain" description="Inner membrane component" evidence="11">
    <location>
        <begin position="138"/>
        <end position="187"/>
    </location>
</feature>
<feature type="transmembrane region" description="Helical" evidence="9">
    <location>
        <begin position="140"/>
        <end position="165"/>
    </location>
</feature>
<evidence type="ECO:0000256" key="4">
    <source>
        <dbReference type="ARBA" id="ARBA00022568"/>
    </source>
</evidence>
<feature type="transmembrane region" description="Helical" evidence="9">
    <location>
        <begin position="238"/>
        <end position="260"/>
    </location>
</feature>
<keyword evidence="4" id="KW-0106">Calcium</keyword>
<keyword evidence="4" id="KW-0109">Calcium transport</keyword>
<dbReference type="Proteomes" id="UP001217089">
    <property type="component" value="Unassembled WGS sequence"/>
</dbReference>
<feature type="transmembrane region" description="Helical" evidence="9">
    <location>
        <begin position="341"/>
        <end position="363"/>
    </location>
</feature>
<dbReference type="InterPro" id="IPR004837">
    <property type="entry name" value="NaCa_Exmemb"/>
</dbReference>
<evidence type="ECO:0000256" key="9">
    <source>
        <dbReference type="SAM" id="Phobius"/>
    </source>
</evidence>
<dbReference type="PANTHER" id="PTHR31503">
    <property type="entry name" value="VACUOLAR CALCIUM ION TRANSPORTER"/>
    <property type="match status" value="1"/>
</dbReference>
<evidence type="ECO:0000256" key="6">
    <source>
        <dbReference type="ARBA" id="ARBA00022989"/>
    </source>
</evidence>
<sequence>MSDKLPEINKVIGVSHSASEIEETLADTTPPHGETNFTDSIKSTDSANIRHRIKRQRSRKSESAVSLDGEGDDDIVVVTKPENDIEAQRIANNYLFGFKKWKSHVTSRPLSTRSEIVQDLYSDINKLQPVKVSTIRPSNILYLILIGWWQAILYLLVGSLMYLTFIGRRYGDLCFRMAKYFFWPFGKFVYLVNFKTFHVLFLSPEKIQIGDSSVTSMEMSKQYTEILMYTHRSVYVYYYKYTVDDLLVFVLLSLVVGYTDQENKFTTGTTKCILAVCAFIPLTYYIGMAIISISVQSSFAVGAVLNATFGSIVELILYVITLKKGLDQDSLCYSELVKASLTGTIFGSILFIPGIAMIVGVFAPTLFSKIFGDLHCNKCETIHNATDNNNPLSTNTSYGLQCSQCVTSVLGLDGDISLYTKHIKPLVYACAILLPLAYIIGMIFTFKTHSKHLFEDFYAQQEKDGHGKARPSGFDTDNMDHGMKHGKVQWSRLKATSILLLSATLIALCADLITENINDLLDNSGVSYNFIGVTMIAMVPELPEIVNGIQFALQNNVNLGIEIGTSTSIQVCMLQVPVLILINIIYPFKFYAIFSDVHMWSVFFSLIVINYTFQDGKSDYLQGSVLVFIYLLLLCVYFFTPTPANILREMCICVSSGRTVMLLKIIHIMKFSNLLFILNDIDTFSKIY</sequence>
<dbReference type="InterPro" id="IPR044880">
    <property type="entry name" value="NCX_ion-bd_dom_sf"/>
</dbReference>
<evidence type="ECO:0000256" key="7">
    <source>
        <dbReference type="ARBA" id="ARBA00023065"/>
    </source>
</evidence>
<evidence type="ECO:0000256" key="8">
    <source>
        <dbReference type="ARBA" id="ARBA00023136"/>
    </source>
</evidence>
<feature type="transmembrane region" description="Helical" evidence="9">
    <location>
        <begin position="177"/>
        <end position="194"/>
    </location>
</feature>
<feature type="transmembrane region" description="Helical" evidence="9">
    <location>
        <begin position="567"/>
        <end position="586"/>
    </location>
</feature>
<evidence type="ECO:0000259" key="10">
    <source>
        <dbReference type="Pfam" id="PF01699"/>
    </source>
</evidence>
<keyword evidence="8 9" id="KW-0472">Membrane</keyword>
<keyword evidence="7" id="KW-0406">Ion transport</keyword>
<evidence type="ECO:0000256" key="1">
    <source>
        <dbReference type="ARBA" id="ARBA00004127"/>
    </source>
</evidence>
<keyword evidence="13" id="KW-1185">Reference proteome</keyword>
<gene>
    <name evidence="12" type="ORF">KUTeg_024117</name>
</gene>
<feature type="transmembrane region" description="Helical" evidence="9">
    <location>
        <begin position="299"/>
        <end position="320"/>
    </location>
</feature>
<dbReference type="Gene3D" id="1.20.1420.30">
    <property type="entry name" value="NCX, central ion-binding region"/>
    <property type="match status" value="2"/>
</dbReference>
<keyword evidence="2" id="KW-0813">Transport</keyword>
<comment type="subcellular location">
    <subcellularLocation>
        <location evidence="1">Endomembrane system</location>
        <topology evidence="1">Multi-pass membrane protein</topology>
    </subcellularLocation>
</comment>
<accession>A0ABQ9DZH2</accession>
<keyword evidence="5 9" id="KW-0812">Transmembrane</keyword>
<dbReference type="PANTHER" id="PTHR31503:SF10">
    <property type="entry name" value="VNX1 PROTEIN"/>
    <property type="match status" value="1"/>
</dbReference>